<dbReference type="Proteomes" id="UP000521943">
    <property type="component" value="Unassembled WGS sequence"/>
</dbReference>
<evidence type="ECO:0000313" key="3">
    <source>
        <dbReference type="Proteomes" id="UP000521943"/>
    </source>
</evidence>
<feature type="compositionally biased region" description="Basic and acidic residues" evidence="1">
    <location>
        <begin position="181"/>
        <end position="197"/>
    </location>
</feature>
<comment type="caution">
    <text evidence="2">The sequence shown here is derived from an EMBL/GenBank/DDBJ whole genome shotgun (WGS) entry which is preliminary data.</text>
</comment>
<feature type="region of interest" description="Disordered" evidence="1">
    <location>
        <begin position="48"/>
        <end position="67"/>
    </location>
</feature>
<name>A0A8H6LU39_9AGAR</name>
<organism evidence="2 3">
    <name type="scientific">Ephemerocybe angulata</name>
    <dbReference type="NCBI Taxonomy" id="980116"/>
    <lineage>
        <taxon>Eukaryota</taxon>
        <taxon>Fungi</taxon>
        <taxon>Dikarya</taxon>
        <taxon>Basidiomycota</taxon>
        <taxon>Agaricomycotina</taxon>
        <taxon>Agaricomycetes</taxon>
        <taxon>Agaricomycetidae</taxon>
        <taxon>Agaricales</taxon>
        <taxon>Agaricineae</taxon>
        <taxon>Psathyrellaceae</taxon>
        <taxon>Ephemerocybe</taxon>
    </lineage>
</organism>
<accession>A0A8H6LU39</accession>
<evidence type="ECO:0000256" key="1">
    <source>
        <dbReference type="SAM" id="MobiDB-lite"/>
    </source>
</evidence>
<keyword evidence="3" id="KW-1185">Reference proteome</keyword>
<feature type="region of interest" description="Disordered" evidence="1">
    <location>
        <begin position="177"/>
        <end position="209"/>
    </location>
</feature>
<dbReference type="AlphaFoldDB" id="A0A8H6LU39"/>
<feature type="region of interest" description="Disordered" evidence="1">
    <location>
        <begin position="1"/>
        <end position="42"/>
    </location>
</feature>
<protein>
    <submittedName>
        <fullName evidence="2">Uncharacterized protein</fullName>
    </submittedName>
</protein>
<reference evidence="2 3" key="1">
    <citation type="submission" date="2020-07" db="EMBL/GenBank/DDBJ databases">
        <title>Comparative genomics of pyrophilous fungi reveals a link between fire events and developmental genes.</title>
        <authorList>
            <consortium name="DOE Joint Genome Institute"/>
            <person name="Steindorff A.S."/>
            <person name="Carver A."/>
            <person name="Calhoun S."/>
            <person name="Stillman K."/>
            <person name="Liu H."/>
            <person name="Lipzen A."/>
            <person name="Pangilinan J."/>
            <person name="Labutti K."/>
            <person name="Bruns T.D."/>
            <person name="Grigoriev I.V."/>
        </authorList>
    </citation>
    <scope>NUCLEOTIDE SEQUENCE [LARGE SCALE GENOMIC DNA]</scope>
    <source>
        <strain evidence="2 3">CBS 144469</strain>
    </source>
</reference>
<proteinExistence type="predicted"/>
<evidence type="ECO:0000313" key="2">
    <source>
        <dbReference type="EMBL" id="KAF6741171.1"/>
    </source>
</evidence>
<sequence>MSLASSASPPSPSPLNPLLPKDLPDACQTSTPTPGCPSAVNGFKKVSRSQIETSQSTLPLPPNLPTASPPVVPPTAQYRLSVPNPRTRPLIRRIRRLRQLLLAHAFHPRPMRTTHMDTDQRALCHHDSTWQPSPTTLLYRLLPTTPETCWRRPFPYPIKPQRACRWPGSIIVRLSPTTAFRHSDDETRQGKQSEDRQSAGTSTNLDSPSTRAMMQHLLAAPDYFAARDPGREDNPPPYPLPVLLATHRHQLQPQARRPFRRIPRPDTHPRKAWFCSVNWTAAFPPPL</sequence>
<dbReference type="EMBL" id="JACGCI010000280">
    <property type="protein sequence ID" value="KAF6741171.1"/>
    <property type="molecule type" value="Genomic_DNA"/>
</dbReference>
<gene>
    <name evidence="2" type="ORF">DFP72DRAFT_1084759</name>
</gene>
<feature type="compositionally biased region" description="Polar residues" evidence="1">
    <location>
        <begin position="198"/>
        <end position="209"/>
    </location>
</feature>